<dbReference type="InterPro" id="IPR050198">
    <property type="entry name" value="Non-receptor_tyrosine_kinases"/>
</dbReference>
<keyword evidence="2 3" id="KW-0067">ATP-binding</keyword>
<dbReference type="AlphaFoldDB" id="A0A2G9UCD5"/>
<gene>
    <name evidence="5" type="ORF">TELCIR_10345</name>
</gene>
<dbReference type="GO" id="GO:0004672">
    <property type="term" value="F:protein kinase activity"/>
    <property type="evidence" value="ECO:0007669"/>
    <property type="project" value="InterPro"/>
</dbReference>
<dbReference type="InterPro" id="IPR017441">
    <property type="entry name" value="Protein_kinase_ATP_BS"/>
</dbReference>
<dbReference type="InterPro" id="IPR036860">
    <property type="entry name" value="SH2_dom_sf"/>
</dbReference>
<evidence type="ECO:0000256" key="2">
    <source>
        <dbReference type="ARBA" id="ARBA00022840"/>
    </source>
</evidence>
<keyword evidence="1 3" id="KW-0547">Nucleotide-binding</keyword>
<dbReference type="Gene3D" id="1.10.510.10">
    <property type="entry name" value="Transferase(Phosphotransferase) domain 1"/>
    <property type="match status" value="1"/>
</dbReference>
<dbReference type="OrthoDB" id="3256376at2759"/>
<dbReference type="SUPFAM" id="SSF55550">
    <property type="entry name" value="SH2 domain"/>
    <property type="match status" value="1"/>
</dbReference>
<dbReference type="PROSITE" id="PS50011">
    <property type="entry name" value="PROTEIN_KINASE_DOM"/>
    <property type="match status" value="1"/>
</dbReference>
<dbReference type="PROSITE" id="PS00107">
    <property type="entry name" value="PROTEIN_KINASE_ATP"/>
    <property type="match status" value="1"/>
</dbReference>
<dbReference type="FunFam" id="3.30.200.20:FF:000518">
    <property type="entry name" value="Tyrosine-protein kinase"/>
    <property type="match status" value="1"/>
</dbReference>
<dbReference type="SUPFAM" id="SSF56112">
    <property type="entry name" value="Protein kinase-like (PK-like)"/>
    <property type="match status" value="1"/>
</dbReference>
<evidence type="ECO:0000313" key="5">
    <source>
        <dbReference type="EMBL" id="PIO67891.1"/>
    </source>
</evidence>
<dbReference type="Pfam" id="PF07714">
    <property type="entry name" value="PK_Tyr_Ser-Thr"/>
    <property type="match status" value="1"/>
</dbReference>
<dbReference type="GO" id="GO:0005524">
    <property type="term" value="F:ATP binding"/>
    <property type="evidence" value="ECO:0007669"/>
    <property type="project" value="UniProtKB-UniRule"/>
</dbReference>
<accession>A0A2G9UCD5</accession>
<dbReference type="InterPro" id="IPR001245">
    <property type="entry name" value="Ser-Thr/Tyr_kinase_cat_dom"/>
</dbReference>
<dbReference type="EMBL" id="KZ347364">
    <property type="protein sequence ID" value="PIO67891.1"/>
    <property type="molecule type" value="Genomic_DNA"/>
</dbReference>
<sequence>MAQNEVEVDPLKKAEEEKEEEKILKELKFYHGYLPREDLLFVLKNEGDYLLRVSEVGSGDKTVEPDMMNKRAIILSVLVEVPPAEVASPLASPTQPGKAKFTLKNPIAQQRWEFHHSDVQLGKLIGEGAYGEVREGTIKKREQTLEVAVKLAKGTGELSKAKIKEMMREARLIRNFKHRNIVRLYGVAVDEQPLYILLELVKGGALNVYLRGNGDKVSVLEKITMCKGAAQGVEYLHKQSCENQRLWTVKIRRELHDPWPTKIAN</sequence>
<feature type="binding site" evidence="3">
    <location>
        <position position="150"/>
    </location>
    <ligand>
        <name>ATP</name>
        <dbReference type="ChEBI" id="CHEBI:30616"/>
    </ligand>
</feature>
<reference evidence="5 6" key="1">
    <citation type="submission" date="2015-09" db="EMBL/GenBank/DDBJ databases">
        <title>Draft genome of the parasitic nematode Teladorsagia circumcincta isolate WARC Sus (inbred).</title>
        <authorList>
            <person name="Mitreva M."/>
        </authorList>
    </citation>
    <scope>NUCLEOTIDE SEQUENCE [LARGE SCALE GENOMIC DNA]</scope>
    <source>
        <strain evidence="5 6">S</strain>
    </source>
</reference>
<dbReference type="Gene3D" id="3.30.505.10">
    <property type="entry name" value="SH2 domain"/>
    <property type="match status" value="1"/>
</dbReference>
<evidence type="ECO:0000256" key="3">
    <source>
        <dbReference type="PROSITE-ProRule" id="PRU10141"/>
    </source>
</evidence>
<protein>
    <recommendedName>
        <fullName evidence="4">Protein kinase domain-containing protein</fullName>
    </recommendedName>
</protein>
<dbReference type="InterPro" id="IPR011009">
    <property type="entry name" value="Kinase-like_dom_sf"/>
</dbReference>
<dbReference type="Proteomes" id="UP000230423">
    <property type="component" value="Unassembled WGS sequence"/>
</dbReference>
<proteinExistence type="predicted"/>
<organism evidence="5 6">
    <name type="scientific">Teladorsagia circumcincta</name>
    <name type="common">Brown stomach worm</name>
    <name type="synonym">Ostertagia circumcincta</name>
    <dbReference type="NCBI Taxonomy" id="45464"/>
    <lineage>
        <taxon>Eukaryota</taxon>
        <taxon>Metazoa</taxon>
        <taxon>Ecdysozoa</taxon>
        <taxon>Nematoda</taxon>
        <taxon>Chromadorea</taxon>
        <taxon>Rhabditida</taxon>
        <taxon>Rhabditina</taxon>
        <taxon>Rhabditomorpha</taxon>
        <taxon>Strongyloidea</taxon>
        <taxon>Trichostrongylidae</taxon>
        <taxon>Teladorsagia</taxon>
    </lineage>
</organism>
<keyword evidence="6" id="KW-1185">Reference proteome</keyword>
<evidence type="ECO:0000256" key="1">
    <source>
        <dbReference type="ARBA" id="ARBA00022741"/>
    </source>
</evidence>
<evidence type="ECO:0000313" key="6">
    <source>
        <dbReference type="Proteomes" id="UP000230423"/>
    </source>
</evidence>
<dbReference type="PANTHER" id="PTHR24418">
    <property type="entry name" value="TYROSINE-PROTEIN KINASE"/>
    <property type="match status" value="1"/>
</dbReference>
<dbReference type="InterPro" id="IPR000719">
    <property type="entry name" value="Prot_kinase_dom"/>
</dbReference>
<evidence type="ECO:0000259" key="4">
    <source>
        <dbReference type="PROSITE" id="PS50011"/>
    </source>
</evidence>
<feature type="domain" description="Protein kinase" evidence="4">
    <location>
        <begin position="119"/>
        <end position="265"/>
    </location>
</feature>
<name>A0A2G9UCD5_TELCI</name>